<evidence type="ECO:0000313" key="2">
    <source>
        <dbReference type="Proteomes" id="UP000814128"/>
    </source>
</evidence>
<gene>
    <name evidence="1" type="ORF">K488DRAFT_42386</name>
</gene>
<protein>
    <submittedName>
        <fullName evidence="1">Alpha/beta-hydrolase</fullName>
    </submittedName>
</protein>
<evidence type="ECO:0000313" key="1">
    <source>
        <dbReference type="EMBL" id="KAI0035863.1"/>
    </source>
</evidence>
<reference evidence="1" key="1">
    <citation type="submission" date="2021-02" db="EMBL/GenBank/DDBJ databases">
        <authorList>
            <consortium name="DOE Joint Genome Institute"/>
            <person name="Ahrendt S."/>
            <person name="Looney B.P."/>
            <person name="Miyauchi S."/>
            <person name="Morin E."/>
            <person name="Drula E."/>
            <person name="Courty P.E."/>
            <person name="Chicoki N."/>
            <person name="Fauchery L."/>
            <person name="Kohler A."/>
            <person name="Kuo A."/>
            <person name="Labutti K."/>
            <person name="Pangilinan J."/>
            <person name="Lipzen A."/>
            <person name="Riley R."/>
            <person name="Andreopoulos W."/>
            <person name="He G."/>
            <person name="Johnson J."/>
            <person name="Barry K.W."/>
            <person name="Grigoriev I.V."/>
            <person name="Nagy L."/>
            <person name="Hibbett D."/>
            <person name="Henrissat B."/>
            <person name="Matheny P.B."/>
            <person name="Labbe J."/>
            <person name="Martin F."/>
        </authorList>
    </citation>
    <scope>NUCLEOTIDE SEQUENCE</scope>
    <source>
        <strain evidence="1">EC-137</strain>
    </source>
</reference>
<reference evidence="1" key="2">
    <citation type="journal article" date="2022" name="New Phytol.">
        <title>Evolutionary transition to the ectomycorrhizal habit in the genomes of a hyperdiverse lineage of mushroom-forming fungi.</title>
        <authorList>
            <person name="Looney B."/>
            <person name="Miyauchi S."/>
            <person name="Morin E."/>
            <person name="Drula E."/>
            <person name="Courty P.E."/>
            <person name="Kohler A."/>
            <person name="Kuo A."/>
            <person name="LaButti K."/>
            <person name="Pangilinan J."/>
            <person name="Lipzen A."/>
            <person name="Riley R."/>
            <person name="Andreopoulos W."/>
            <person name="He G."/>
            <person name="Johnson J."/>
            <person name="Nolan M."/>
            <person name="Tritt A."/>
            <person name="Barry K.W."/>
            <person name="Grigoriev I.V."/>
            <person name="Nagy L.G."/>
            <person name="Hibbett D."/>
            <person name="Henrissat B."/>
            <person name="Matheny P.B."/>
            <person name="Labbe J."/>
            <person name="Martin F.M."/>
        </authorList>
    </citation>
    <scope>NUCLEOTIDE SEQUENCE</scope>
    <source>
        <strain evidence="1">EC-137</strain>
    </source>
</reference>
<keyword evidence="2" id="KW-1185">Reference proteome</keyword>
<dbReference type="Proteomes" id="UP000814128">
    <property type="component" value="Unassembled WGS sequence"/>
</dbReference>
<organism evidence="1 2">
    <name type="scientific">Vararia minispora EC-137</name>
    <dbReference type="NCBI Taxonomy" id="1314806"/>
    <lineage>
        <taxon>Eukaryota</taxon>
        <taxon>Fungi</taxon>
        <taxon>Dikarya</taxon>
        <taxon>Basidiomycota</taxon>
        <taxon>Agaricomycotina</taxon>
        <taxon>Agaricomycetes</taxon>
        <taxon>Russulales</taxon>
        <taxon>Lachnocladiaceae</taxon>
        <taxon>Vararia</taxon>
    </lineage>
</organism>
<sequence length="284" mass="31856">MAPKRRPLVLWHGMGDSYASEGMLEFAEMIKGVHDGIFVHSIYLDENLDEDRRAGFYGNVNDQVESVATQLANITELADGFDAIGFSQGGQFLRAYVERFNAPRVHNLLTFGSQHMGVSDVADCRPLDVLCQIARRAARNGAYTEWAQEHLVQAQYYRDPKQLTHYLEMNHFLASINNEVLTLRNVTYAKNLAALENLVLILFSRDGTVVPKESSWFGSYAPDSAGDETVVAMRQQPLYTEDWIGLRTLDERGAVVLETCEGGHMAISECWQPLIEKYTGSIVS</sequence>
<name>A0ACB8QVL8_9AGAM</name>
<accession>A0ACB8QVL8</accession>
<dbReference type="EMBL" id="MU273478">
    <property type="protein sequence ID" value="KAI0035863.1"/>
    <property type="molecule type" value="Genomic_DNA"/>
</dbReference>
<proteinExistence type="predicted"/>
<comment type="caution">
    <text evidence="1">The sequence shown here is derived from an EMBL/GenBank/DDBJ whole genome shotgun (WGS) entry which is preliminary data.</text>
</comment>